<comment type="pathway">
    <text evidence="1 9">Porphyrin-containing compound metabolism; protoporphyrin-IX biosynthesis; coproporphyrinogen-III from 5-aminolevulinate: step 3/4.</text>
</comment>
<dbReference type="GO" id="GO:0006780">
    <property type="term" value="P:uroporphyrinogen III biosynthetic process"/>
    <property type="evidence" value="ECO:0007669"/>
    <property type="project" value="UniProtKB-UniRule"/>
</dbReference>
<dbReference type="UniPathway" id="UPA00251">
    <property type="reaction ID" value="UER00320"/>
</dbReference>
<dbReference type="PANTHER" id="PTHR38042:SF1">
    <property type="entry name" value="UROPORPHYRINOGEN-III SYNTHASE, CHLOROPLASTIC"/>
    <property type="match status" value="1"/>
</dbReference>
<evidence type="ECO:0000256" key="5">
    <source>
        <dbReference type="ARBA" id="ARBA00023244"/>
    </source>
</evidence>
<dbReference type="GO" id="GO:0006782">
    <property type="term" value="P:protoporphyrinogen IX biosynthetic process"/>
    <property type="evidence" value="ECO:0007669"/>
    <property type="project" value="UniProtKB-UniRule"/>
</dbReference>
<comment type="catalytic activity">
    <reaction evidence="8 9">
        <text>hydroxymethylbilane = uroporphyrinogen III + H2O</text>
        <dbReference type="Rhea" id="RHEA:18965"/>
        <dbReference type="ChEBI" id="CHEBI:15377"/>
        <dbReference type="ChEBI" id="CHEBI:57308"/>
        <dbReference type="ChEBI" id="CHEBI:57845"/>
        <dbReference type="EC" id="4.2.1.75"/>
    </reaction>
</comment>
<reference evidence="11 12" key="1">
    <citation type="submission" date="2016-10" db="EMBL/GenBank/DDBJ databases">
        <authorList>
            <person name="de Groot N.N."/>
        </authorList>
    </citation>
    <scope>NUCLEOTIDE SEQUENCE [LARGE SCALE GENOMIC DNA]</scope>
    <source>
        <strain evidence="11 12">DSM 22489</strain>
    </source>
</reference>
<sequence length="259" mass="27461">MTRNKRVLVTRAPEQAGELADALVAAGLEPVLVPTLTFQEVAFDDLDAALGRLDHFDWLVLVSVNAVKAFAARLEARTHVLPESIQIAVVGSATGKSVEQFLFGRRSDLFSPEPIADSLADALVARVSSSDRPSHRFLVVRAQEGREIIEQRLRAAGAEVTVASAYRTGAPEESLVALREMATSGDWPAAATFTSPSSARNLLGLLEQIGVELPESVRRIVIGPVTATALEELGTPAHAVANEPSSAALVAAVLRTLAD</sequence>
<keyword evidence="12" id="KW-1185">Reference proteome</keyword>
<evidence type="ECO:0000256" key="1">
    <source>
        <dbReference type="ARBA" id="ARBA00004772"/>
    </source>
</evidence>
<dbReference type="EMBL" id="FNVA01000001">
    <property type="protein sequence ID" value="SEF74742.1"/>
    <property type="molecule type" value="Genomic_DNA"/>
</dbReference>
<feature type="domain" description="Tetrapyrrole biosynthesis uroporphyrinogen III synthase" evidence="10">
    <location>
        <begin position="18"/>
        <end position="251"/>
    </location>
</feature>
<evidence type="ECO:0000256" key="8">
    <source>
        <dbReference type="ARBA" id="ARBA00048617"/>
    </source>
</evidence>
<dbReference type="Pfam" id="PF02602">
    <property type="entry name" value="HEM4"/>
    <property type="match status" value="1"/>
</dbReference>
<evidence type="ECO:0000313" key="12">
    <source>
        <dbReference type="Proteomes" id="UP000236728"/>
    </source>
</evidence>
<protein>
    <recommendedName>
        <fullName evidence="7 9">Uroporphyrinogen-III synthase</fullName>
        <ecNumber evidence="3 9">4.2.1.75</ecNumber>
    </recommendedName>
</protein>
<evidence type="ECO:0000313" key="11">
    <source>
        <dbReference type="EMBL" id="SEF74742.1"/>
    </source>
</evidence>
<evidence type="ECO:0000256" key="2">
    <source>
        <dbReference type="ARBA" id="ARBA00008133"/>
    </source>
</evidence>
<dbReference type="EC" id="4.2.1.75" evidence="3 9"/>
<dbReference type="CDD" id="cd06578">
    <property type="entry name" value="HemD"/>
    <property type="match status" value="1"/>
</dbReference>
<dbReference type="GO" id="GO:0004852">
    <property type="term" value="F:uroporphyrinogen-III synthase activity"/>
    <property type="evidence" value="ECO:0007669"/>
    <property type="project" value="UniProtKB-UniRule"/>
</dbReference>
<evidence type="ECO:0000256" key="3">
    <source>
        <dbReference type="ARBA" id="ARBA00013109"/>
    </source>
</evidence>
<organism evidence="11 12">
    <name type="scientific">Bryocella elongata</name>
    <dbReference type="NCBI Taxonomy" id="863522"/>
    <lineage>
        <taxon>Bacteria</taxon>
        <taxon>Pseudomonadati</taxon>
        <taxon>Acidobacteriota</taxon>
        <taxon>Terriglobia</taxon>
        <taxon>Terriglobales</taxon>
        <taxon>Acidobacteriaceae</taxon>
        <taxon>Bryocella</taxon>
    </lineage>
</organism>
<comment type="function">
    <text evidence="6 9">Catalyzes cyclization of the linear tetrapyrrole, hydroxymethylbilane, to the macrocyclic uroporphyrinogen III.</text>
</comment>
<evidence type="ECO:0000256" key="9">
    <source>
        <dbReference type="RuleBase" id="RU366031"/>
    </source>
</evidence>
<proteinExistence type="inferred from homology"/>
<dbReference type="InterPro" id="IPR003754">
    <property type="entry name" value="4pyrrol_synth_uPrphyn_synth"/>
</dbReference>
<name>A0A1H5UI92_9BACT</name>
<dbReference type="InterPro" id="IPR036108">
    <property type="entry name" value="4pyrrol_syn_uPrphyn_synt_sf"/>
</dbReference>
<dbReference type="PANTHER" id="PTHR38042">
    <property type="entry name" value="UROPORPHYRINOGEN-III SYNTHASE, CHLOROPLASTIC"/>
    <property type="match status" value="1"/>
</dbReference>
<dbReference type="InterPro" id="IPR039793">
    <property type="entry name" value="UROS/Hem4"/>
</dbReference>
<gene>
    <name evidence="11" type="ORF">SAMN05421819_1040</name>
</gene>
<comment type="similarity">
    <text evidence="2 9">Belongs to the uroporphyrinogen-III synthase family.</text>
</comment>
<keyword evidence="5 9" id="KW-0627">Porphyrin biosynthesis</keyword>
<evidence type="ECO:0000256" key="4">
    <source>
        <dbReference type="ARBA" id="ARBA00023239"/>
    </source>
</evidence>
<dbReference type="Gene3D" id="3.40.50.10090">
    <property type="match status" value="2"/>
</dbReference>
<evidence type="ECO:0000256" key="7">
    <source>
        <dbReference type="ARBA" id="ARBA00040167"/>
    </source>
</evidence>
<evidence type="ECO:0000259" key="10">
    <source>
        <dbReference type="Pfam" id="PF02602"/>
    </source>
</evidence>
<dbReference type="Proteomes" id="UP000236728">
    <property type="component" value="Unassembled WGS sequence"/>
</dbReference>
<accession>A0A1H5UI92</accession>
<dbReference type="AlphaFoldDB" id="A0A1H5UI92"/>
<dbReference type="SUPFAM" id="SSF69618">
    <property type="entry name" value="HemD-like"/>
    <property type="match status" value="1"/>
</dbReference>
<evidence type="ECO:0000256" key="6">
    <source>
        <dbReference type="ARBA" id="ARBA00037589"/>
    </source>
</evidence>
<keyword evidence="4 9" id="KW-0456">Lyase</keyword>